<keyword evidence="4 6" id="KW-1133">Transmembrane helix</keyword>
<dbReference type="InterPro" id="IPR011701">
    <property type="entry name" value="MFS"/>
</dbReference>
<keyword evidence="9" id="KW-1185">Reference proteome</keyword>
<keyword evidence="5 6" id="KW-0472">Membrane</keyword>
<dbReference type="InterPro" id="IPR050189">
    <property type="entry name" value="MFS_Efflux_Transporters"/>
</dbReference>
<comment type="subcellular location">
    <subcellularLocation>
        <location evidence="1">Cell membrane</location>
        <topology evidence="1">Multi-pass membrane protein</topology>
    </subcellularLocation>
</comment>
<protein>
    <submittedName>
        <fullName evidence="8">MFS transporter</fullName>
    </submittedName>
</protein>
<sequence>MAGKGIALGNSAAKSENFKKWFTFIILVIGGGTIYKLSSLKDAFYVPMQEFMHLSHTQIGAAMSVYGLVQTIGNVGSIYISDRFSKRTLIPLSLVGIGIVGVYLSTFPSYYGILACWGLFAFFGEVTYWPVLLKAVRLLGNDEEQGRMFGFLEAGRGVVDVIIAFSALGIFALMGKSAGALKGSILFYSAAVIIVGIISYFLIEDDIVVDKDENGNKVNKNVVAMKGVMEAIKTKEIWVVSFTIFSVYSVYCGLTYFIPFLRDIYGMPVTLLGAYGIINQYGLKMIGGPVGGFLVDKKFKSASKYLRVALLVAAISMAVFIMLPHSKMGLYPGMAATLGFGAIIFTMRAVFFAPINEIQVPKHISGAAMSIACIFGYSPSMFAYSLYGSMLDAHPGIAGYRMVFTTMIGFAVLGIIITTILIGMIKKQNKAG</sequence>
<comment type="caution">
    <text evidence="8">The sequence shown here is derived from an EMBL/GenBank/DDBJ whole genome shotgun (WGS) entry which is preliminary data.</text>
</comment>
<evidence type="ECO:0000313" key="8">
    <source>
        <dbReference type="EMBL" id="REI41468.1"/>
    </source>
</evidence>
<feature type="transmembrane region" description="Helical" evidence="6">
    <location>
        <begin position="58"/>
        <end position="81"/>
    </location>
</feature>
<feature type="transmembrane region" description="Helical" evidence="6">
    <location>
        <begin position="154"/>
        <end position="173"/>
    </location>
</feature>
<dbReference type="InterPro" id="IPR036259">
    <property type="entry name" value="MFS_trans_sf"/>
</dbReference>
<evidence type="ECO:0000313" key="9">
    <source>
        <dbReference type="Proteomes" id="UP000263486"/>
    </source>
</evidence>
<evidence type="ECO:0000256" key="2">
    <source>
        <dbReference type="ARBA" id="ARBA00022475"/>
    </source>
</evidence>
<dbReference type="Pfam" id="PF07690">
    <property type="entry name" value="MFS_1"/>
    <property type="match status" value="1"/>
</dbReference>
<feature type="domain" description="Major facilitator superfamily (MFS) profile" evidence="7">
    <location>
        <begin position="1"/>
        <end position="426"/>
    </location>
</feature>
<reference evidence="8 9" key="1">
    <citation type="submission" date="2018-08" db="EMBL/GenBank/DDBJ databases">
        <title>Draft genome sequence of Psychrilyobacter sp. strain SD5 isolated from Black Sea water.</title>
        <authorList>
            <person name="Yadav S."/>
            <person name="Villanueva L."/>
            <person name="Damste J.S.S."/>
        </authorList>
    </citation>
    <scope>NUCLEOTIDE SEQUENCE [LARGE SCALE GENOMIC DNA]</scope>
    <source>
        <strain evidence="8 9">SD5</strain>
    </source>
</reference>
<name>A0ABX9KHG9_9FUSO</name>
<dbReference type="Gene3D" id="1.20.1250.20">
    <property type="entry name" value="MFS general substrate transporter like domains"/>
    <property type="match status" value="2"/>
</dbReference>
<dbReference type="CDD" id="cd06174">
    <property type="entry name" value="MFS"/>
    <property type="match status" value="1"/>
</dbReference>
<evidence type="ECO:0000256" key="4">
    <source>
        <dbReference type="ARBA" id="ARBA00022989"/>
    </source>
</evidence>
<dbReference type="RefSeq" id="WP_114642214.1">
    <property type="nucleotide sequence ID" value="NZ_JAACIO010000011.1"/>
</dbReference>
<evidence type="ECO:0000256" key="6">
    <source>
        <dbReference type="SAM" id="Phobius"/>
    </source>
</evidence>
<keyword evidence="2" id="KW-1003">Cell membrane</keyword>
<feature type="transmembrane region" description="Helical" evidence="6">
    <location>
        <begin position="110"/>
        <end position="133"/>
    </location>
</feature>
<gene>
    <name evidence="8" type="ORF">DYH56_07310</name>
</gene>
<dbReference type="PANTHER" id="PTHR43124">
    <property type="entry name" value="PURINE EFFLUX PUMP PBUE"/>
    <property type="match status" value="1"/>
</dbReference>
<feature type="transmembrane region" description="Helical" evidence="6">
    <location>
        <begin position="335"/>
        <end position="355"/>
    </location>
</feature>
<evidence type="ECO:0000256" key="1">
    <source>
        <dbReference type="ARBA" id="ARBA00004651"/>
    </source>
</evidence>
<dbReference type="PANTHER" id="PTHR43124:SF3">
    <property type="entry name" value="CHLORAMPHENICOL EFFLUX PUMP RV0191"/>
    <property type="match status" value="1"/>
</dbReference>
<dbReference type="EMBL" id="QUAJ01000010">
    <property type="protein sequence ID" value="REI41468.1"/>
    <property type="molecule type" value="Genomic_DNA"/>
</dbReference>
<feature type="transmembrane region" description="Helical" evidence="6">
    <location>
        <begin position="237"/>
        <end position="258"/>
    </location>
</feature>
<feature type="transmembrane region" description="Helical" evidence="6">
    <location>
        <begin position="88"/>
        <end position="104"/>
    </location>
</feature>
<keyword evidence="3 6" id="KW-0812">Transmembrane</keyword>
<organism evidence="8 9">
    <name type="scientific">Psychrilyobacter piezotolerans</name>
    <dbReference type="NCBI Taxonomy" id="2293438"/>
    <lineage>
        <taxon>Bacteria</taxon>
        <taxon>Fusobacteriati</taxon>
        <taxon>Fusobacteriota</taxon>
        <taxon>Fusobacteriia</taxon>
        <taxon>Fusobacteriales</taxon>
        <taxon>Fusobacteriaceae</taxon>
        <taxon>Psychrilyobacter</taxon>
    </lineage>
</organism>
<dbReference type="SUPFAM" id="SSF103473">
    <property type="entry name" value="MFS general substrate transporter"/>
    <property type="match status" value="1"/>
</dbReference>
<feature type="transmembrane region" description="Helical" evidence="6">
    <location>
        <begin position="304"/>
        <end position="323"/>
    </location>
</feature>
<evidence type="ECO:0000259" key="7">
    <source>
        <dbReference type="PROSITE" id="PS50850"/>
    </source>
</evidence>
<dbReference type="InterPro" id="IPR020846">
    <property type="entry name" value="MFS_dom"/>
</dbReference>
<feature type="transmembrane region" description="Helical" evidence="6">
    <location>
        <begin position="367"/>
        <end position="387"/>
    </location>
</feature>
<accession>A0ABX9KHG9</accession>
<proteinExistence type="predicted"/>
<evidence type="ECO:0000256" key="3">
    <source>
        <dbReference type="ARBA" id="ARBA00022692"/>
    </source>
</evidence>
<dbReference type="PROSITE" id="PS50850">
    <property type="entry name" value="MFS"/>
    <property type="match status" value="1"/>
</dbReference>
<dbReference type="Proteomes" id="UP000263486">
    <property type="component" value="Unassembled WGS sequence"/>
</dbReference>
<evidence type="ECO:0000256" key="5">
    <source>
        <dbReference type="ARBA" id="ARBA00023136"/>
    </source>
</evidence>
<feature type="transmembrane region" description="Helical" evidence="6">
    <location>
        <begin position="185"/>
        <end position="203"/>
    </location>
</feature>
<feature type="transmembrane region" description="Helical" evidence="6">
    <location>
        <begin position="21"/>
        <end position="38"/>
    </location>
</feature>
<feature type="transmembrane region" description="Helical" evidence="6">
    <location>
        <begin position="399"/>
        <end position="425"/>
    </location>
</feature>